<name>Q2HBG9_CHAGB</name>
<feature type="compositionally biased region" description="Basic and acidic residues" evidence="1">
    <location>
        <begin position="133"/>
        <end position="142"/>
    </location>
</feature>
<accession>Q2HBG9</accession>
<dbReference type="PANTHER" id="PTHR37451:SF3">
    <property type="entry name" value="MARVEL DOMAIN-CONTAINING PROTEIN"/>
    <property type="match status" value="1"/>
</dbReference>
<feature type="transmembrane region" description="Helical" evidence="2">
    <location>
        <begin position="91"/>
        <end position="112"/>
    </location>
</feature>
<feature type="compositionally biased region" description="Basic and acidic residues" evidence="1">
    <location>
        <begin position="256"/>
        <end position="270"/>
    </location>
</feature>
<gene>
    <name evidence="3" type="ORF">CHGG_02435</name>
</gene>
<keyword evidence="4" id="KW-1185">Reference proteome</keyword>
<organism evidence="3 4">
    <name type="scientific">Chaetomium globosum (strain ATCC 6205 / CBS 148.51 / DSM 1962 / NBRC 6347 / NRRL 1970)</name>
    <name type="common">Soil fungus</name>
    <dbReference type="NCBI Taxonomy" id="306901"/>
    <lineage>
        <taxon>Eukaryota</taxon>
        <taxon>Fungi</taxon>
        <taxon>Dikarya</taxon>
        <taxon>Ascomycota</taxon>
        <taxon>Pezizomycotina</taxon>
        <taxon>Sordariomycetes</taxon>
        <taxon>Sordariomycetidae</taxon>
        <taxon>Sordariales</taxon>
        <taxon>Chaetomiaceae</taxon>
        <taxon>Chaetomium</taxon>
    </lineage>
</organism>
<dbReference type="GeneID" id="4389231"/>
<reference evidence="4" key="1">
    <citation type="journal article" date="2015" name="Genome Announc.">
        <title>Draft genome sequence of the cellulolytic fungus Chaetomium globosum.</title>
        <authorList>
            <person name="Cuomo C.A."/>
            <person name="Untereiner W.A."/>
            <person name="Ma L.-J."/>
            <person name="Grabherr M."/>
            <person name="Birren B.W."/>
        </authorList>
    </citation>
    <scope>NUCLEOTIDE SEQUENCE [LARGE SCALE GENOMIC DNA]</scope>
    <source>
        <strain evidence="4">ATCC 6205 / CBS 148.51 / DSM 1962 / NBRC 6347 / NRRL 1970</strain>
    </source>
</reference>
<dbReference type="Proteomes" id="UP000001056">
    <property type="component" value="Unassembled WGS sequence"/>
</dbReference>
<feature type="region of interest" description="Disordered" evidence="1">
    <location>
        <begin position="28"/>
        <end position="49"/>
    </location>
</feature>
<dbReference type="OMA" id="PYRGHTP"/>
<feature type="transmembrane region" description="Helical" evidence="2">
    <location>
        <begin position="194"/>
        <end position="211"/>
    </location>
</feature>
<evidence type="ECO:0000256" key="1">
    <source>
        <dbReference type="SAM" id="MobiDB-lite"/>
    </source>
</evidence>
<feature type="compositionally biased region" description="Basic and acidic residues" evidence="1">
    <location>
        <begin position="351"/>
        <end position="366"/>
    </location>
</feature>
<protein>
    <recommendedName>
        <fullName evidence="5">MARVEL domain-containing protein</fullName>
    </recommendedName>
</protein>
<feature type="region of interest" description="Disordered" evidence="1">
    <location>
        <begin position="133"/>
        <end position="177"/>
    </location>
</feature>
<dbReference type="InParanoid" id="Q2HBG9"/>
<evidence type="ECO:0000313" key="3">
    <source>
        <dbReference type="EMBL" id="EAQ90500.1"/>
    </source>
</evidence>
<dbReference type="PANTHER" id="PTHR37451">
    <property type="entry name" value="MARVEL DOMAIN"/>
    <property type="match status" value="1"/>
</dbReference>
<feature type="compositionally biased region" description="Polar residues" evidence="1">
    <location>
        <begin position="305"/>
        <end position="320"/>
    </location>
</feature>
<feature type="region of interest" description="Disordered" evidence="1">
    <location>
        <begin position="253"/>
        <end position="277"/>
    </location>
</feature>
<evidence type="ECO:0000313" key="4">
    <source>
        <dbReference type="Proteomes" id="UP000001056"/>
    </source>
</evidence>
<dbReference type="HOGENOM" id="CLU_756498_0_0_1"/>
<dbReference type="RefSeq" id="XP_001228951.1">
    <property type="nucleotide sequence ID" value="XM_001228950.1"/>
</dbReference>
<dbReference type="eggNOG" id="ENOG502S5J2">
    <property type="taxonomic scope" value="Eukaryota"/>
</dbReference>
<feature type="region of interest" description="Disordered" evidence="1">
    <location>
        <begin position="304"/>
        <end position="366"/>
    </location>
</feature>
<sequence>MTWCLGYQEPIMKFAKLGRDWDSGAPPAMMPDYGTGHGRASGSPESPDEADAGLVRGSLMHNATQVSTSKPPDKMWEDLEFDPERIPMFKLIFHSVQIIFGFVSWALGIAVFRADGSRIVVFTLSTGLDLPDDGPRGSHAHESSPSPTPCWLSTPSTPSSGSRPSQPRARLQHGQPLPGQPACLSKADRCHGPYSFVLFFCVTTFFSIWTLKYYQWNNRLLGYDRAQLNSQNIDPDKAAFSLAPHDEESYAPVNAADHDHDTDHDDRHDGSSYGGGFGGGARSDYSDPYGSGVGAGTASHVGGASTVSSYHDNPFRQQEANPFDGHDTEYHSGSVSAAGRYATPAPTDGFEDARFPRADYDRIERL</sequence>
<evidence type="ECO:0008006" key="5">
    <source>
        <dbReference type="Google" id="ProtNLM"/>
    </source>
</evidence>
<dbReference type="AlphaFoldDB" id="Q2HBG9"/>
<dbReference type="VEuPathDB" id="FungiDB:CHGG_02435"/>
<proteinExistence type="predicted"/>
<keyword evidence="2" id="KW-1133">Transmembrane helix</keyword>
<dbReference type="OrthoDB" id="5284712at2759"/>
<evidence type="ECO:0000256" key="2">
    <source>
        <dbReference type="SAM" id="Phobius"/>
    </source>
</evidence>
<keyword evidence="2" id="KW-0812">Transmembrane</keyword>
<dbReference type="STRING" id="306901.Q2HBG9"/>
<dbReference type="EMBL" id="CH408030">
    <property type="protein sequence ID" value="EAQ90500.1"/>
    <property type="molecule type" value="Genomic_DNA"/>
</dbReference>
<feature type="compositionally biased region" description="Low complexity" evidence="1">
    <location>
        <begin position="153"/>
        <end position="168"/>
    </location>
</feature>
<keyword evidence="2" id="KW-0472">Membrane</keyword>